<name>A0ABQ2Z8G3_9ACTN</name>
<sequence>MDMGAEGGEQPPKSRTLEWKADGKPVMTSEGSELVTIKADWLDRRLAFAFALLGDR</sequence>
<keyword evidence="3" id="KW-1185">Reference proteome</keyword>
<dbReference type="RefSeq" id="WP_190025075.1">
    <property type="nucleotide sequence ID" value="NZ_BMUT01000018.1"/>
</dbReference>
<organism evidence="2 3">
    <name type="scientific">Streptomyces hiroshimensis</name>
    <dbReference type="NCBI Taxonomy" id="66424"/>
    <lineage>
        <taxon>Bacteria</taxon>
        <taxon>Bacillati</taxon>
        <taxon>Actinomycetota</taxon>
        <taxon>Actinomycetes</taxon>
        <taxon>Kitasatosporales</taxon>
        <taxon>Streptomycetaceae</taxon>
        <taxon>Streptomyces</taxon>
    </lineage>
</organism>
<feature type="region of interest" description="Disordered" evidence="1">
    <location>
        <begin position="1"/>
        <end position="25"/>
    </location>
</feature>
<gene>
    <name evidence="2" type="ORF">GCM10010324_61980</name>
</gene>
<evidence type="ECO:0000313" key="3">
    <source>
        <dbReference type="Proteomes" id="UP000659223"/>
    </source>
</evidence>
<dbReference type="Proteomes" id="UP000659223">
    <property type="component" value="Unassembled WGS sequence"/>
</dbReference>
<evidence type="ECO:0000256" key="1">
    <source>
        <dbReference type="SAM" id="MobiDB-lite"/>
    </source>
</evidence>
<evidence type="ECO:0000313" key="2">
    <source>
        <dbReference type="EMBL" id="GGY06785.1"/>
    </source>
</evidence>
<reference evidence="3" key="1">
    <citation type="journal article" date="2019" name="Int. J. Syst. Evol. Microbiol.">
        <title>The Global Catalogue of Microorganisms (GCM) 10K type strain sequencing project: providing services to taxonomists for standard genome sequencing and annotation.</title>
        <authorList>
            <consortium name="The Broad Institute Genomics Platform"/>
            <consortium name="The Broad Institute Genome Sequencing Center for Infectious Disease"/>
            <person name="Wu L."/>
            <person name="Ma J."/>
        </authorList>
    </citation>
    <scope>NUCLEOTIDE SEQUENCE [LARGE SCALE GENOMIC DNA]</scope>
    <source>
        <strain evidence="3">JCM 4586</strain>
    </source>
</reference>
<dbReference type="EMBL" id="BMUT01000018">
    <property type="protein sequence ID" value="GGY06785.1"/>
    <property type="molecule type" value="Genomic_DNA"/>
</dbReference>
<protein>
    <submittedName>
        <fullName evidence="2">Uncharacterized protein</fullName>
    </submittedName>
</protein>
<proteinExistence type="predicted"/>
<accession>A0ABQ2Z8G3</accession>
<comment type="caution">
    <text evidence="2">The sequence shown here is derived from an EMBL/GenBank/DDBJ whole genome shotgun (WGS) entry which is preliminary data.</text>
</comment>